<gene>
    <name evidence="3" type="ORF">FQN60_015851</name>
</gene>
<feature type="region of interest" description="Disordered" evidence="1">
    <location>
        <begin position="190"/>
        <end position="217"/>
    </location>
</feature>
<dbReference type="InterPro" id="IPR046616">
    <property type="entry name" value="DUF6729"/>
</dbReference>
<proteinExistence type="predicted"/>
<dbReference type="EMBL" id="VOFY01000018">
    <property type="protein sequence ID" value="KAA8583305.1"/>
    <property type="molecule type" value="Genomic_DNA"/>
</dbReference>
<dbReference type="AlphaFoldDB" id="A0A5J5CRY8"/>
<organism evidence="3 4">
    <name type="scientific">Etheostoma spectabile</name>
    <name type="common">orangethroat darter</name>
    <dbReference type="NCBI Taxonomy" id="54343"/>
    <lineage>
        <taxon>Eukaryota</taxon>
        <taxon>Metazoa</taxon>
        <taxon>Chordata</taxon>
        <taxon>Craniata</taxon>
        <taxon>Vertebrata</taxon>
        <taxon>Euteleostomi</taxon>
        <taxon>Actinopterygii</taxon>
        <taxon>Neopterygii</taxon>
        <taxon>Teleostei</taxon>
        <taxon>Neoteleostei</taxon>
        <taxon>Acanthomorphata</taxon>
        <taxon>Eupercaria</taxon>
        <taxon>Perciformes</taxon>
        <taxon>Percoidei</taxon>
        <taxon>Percidae</taxon>
        <taxon>Etheostomatinae</taxon>
        <taxon>Etheostoma</taxon>
    </lineage>
</organism>
<evidence type="ECO:0000313" key="3">
    <source>
        <dbReference type="EMBL" id="KAA8583305.1"/>
    </source>
</evidence>
<evidence type="ECO:0000256" key="1">
    <source>
        <dbReference type="SAM" id="MobiDB-lite"/>
    </source>
</evidence>
<feature type="region of interest" description="Disordered" evidence="1">
    <location>
        <begin position="144"/>
        <end position="163"/>
    </location>
</feature>
<evidence type="ECO:0000313" key="4">
    <source>
        <dbReference type="Proteomes" id="UP000327493"/>
    </source>
</evidence>
<dbReference type="Pfam" id="PF20499">
    <property type="entry name" value="DUF6729"/>
    <property type="match status" value="1"/>
</dbReference>
<sequence length="241" mass="25769">MWQYHFNCPDSANKLTSSGVNKTVHRVLDLDSWYSRARDYLECREADQDQLPAQPELISGPDERPLNRHATGPSCPSGGLKGQRPTLPTQWLRGPSPSAESVLSPEGQPVSEPFKEPPYAQDVEVDVVSEVGANVGVGAHQGAVEGGPAYADHHGNQTQQQQDQAGIPTYLIYNLARSLSEAWGTPVGHSTFTSSSGVSSHGSSSSSSSTSCPSSYGGEVGEQTLVVELLQLEELDGPLVW</sequence>
<keyword evidence="4" id="KW-1185">Reference proteome</keyword>
<name>A0A5J5CRY8_9PERO</name>
<protein>
    <recommendedName>
        <fullName evidence="2">DUF6729 domain-containing protein</fullName>
    </recommendedName>
</protein>
<comment type="caution">
    <text evidence="3">The sequence shown here is derived from an EMBL/GenBank/DDBJ whole genome shotgun (WGS) entry which is preliminary data.</text>
</comment>
<dbReference type="Proteomes" id="UP000327493">
    <property type="component" value="Chromosome 18"/>
</dbReference>
<feature type="domain" description="DUF6729" evidence="2">
    <location>
        <begin position="1"/>
        <end position="58"/>
    </location>
</feature>
<feature type="region of interest" description="Disordered" evidence="1">
    <location>
        <begin position="46"/>
        <end position="111"/>
    </location>
</feature>
<reference evidence="3 4" key="1">
    <citation type="submission" date="2019-08" db="EMBL/GenBank/DDBJ databases">
        <title>A chromosome-level genome assembly, high-density linkage maps, and genome scans reveal the genomic architecture of hybrid incompatibilities underlying speciation via character displacement in darters (Percidae: Etheostominae).</title>
        <authorList>
            <person name="Moran R.L."/>
            <person name="Catchen J.M."/>
            <person name="Fuller R.C."/>
        </authorList>
    </citation>
    <scope>NUCLEOTIDE SEQUENCE [LARGE SCALE GENOMIC DNA]</scope>
    <source>
        <strain evidence="3">EspeVRDwgs_2016</strain>
        <tissue evidence="3">Muscle</tissue>
    </source>
</reference>
<accession>A0A5J5CRY8</accession>
<evidence type="ECO:0000259" key="2">
    <source>
        <dbReference type="Pfam" id="PF20499"/>
    </source>
</evidence>